<dbReference type="CDD" id="cd14688">
    <property type="entry name" value="bZIP_YAP"/>
    <property type="match status" value="1"/>
</dbReference>
<evidence type="ECO:0000313" key="7">
    <source>
        <dbReference type="Proteomes" id="UP000800093"/>
    </source>
</evidence>
<dbReference type="InterPro" id="IPR046347">
    <property type="entry name" value="bZIP_sf"/>
</dbReference>
<dbReference type="SMART" id="SM00248">
    <property type="entry name" value="ANK"/>
    <property type="match status" value="2"/>
</dbReference>
<keyword evidence="7" id="KW-1185">Reference proteome</keyword>
<evidence type="ECO:0000256" key="2">
    <source>
        <dbReference type="ARBA" id="ARBA00023043"/>
    </source>
</evidence>
<evidence type="ECO:0000256" key="3">
    <source>
        <dbReference type="PROSITE-ProRule" id="PRU00023"/>
    </source>
</evidence>
<keyword evidence="1" id="KW-0677">Repeat</keyword>
<dbReference type="EMBL" id="ML986616">
    <property type="protein sequence ID" value="KAF2264419.1"/>
    <property type="molecule type" value="Genomic_DNA"/>
</dbReference>
<feature type="compositionally biased region" description="Low complexity" evidence="5">
    <location>
        <begin position="68"/>
        <end position="77"/>
    </location>
</feature>
<keyword evidence="2 3" id="KW-0040">ANK repeat</keyword>
<dbReference type="PROSITE" id="PS50297">
    <property type="entry name" value="ANK_REP_REGION"/>
    <property type="match status" value="1"/>
</dbReference>
<comment type="caution">
    <text evidence="6">The sequence shown here is derived from an EMBL/GenBank/DDBJ whole genome shotgun (WGS) entry which is preliminary data.</text>
</comment>
<dbReference type="GO" id="GO:0003700">
    <property type="term" value="F:DNA-binding transcription factor activity"/>
    <property type="evidence" value="ECO:0007669"/>
    <property type="project" value="InterPro"/>
</dbReference>
<dbReference type="InterPro" id="IPR036770">
    <property type="entry name" value="Ankyrin_rpt-contain_sf"/>
</dbReference>
<feature type="region of interest" description="Disordered" evidence="5">
    <location>
        <begin position="66"/>
        <end position="101"/>
    </location>
</feature>
<dbReference type="Proteomes" id="UP000800093">
    <property type="component" value="Unassembled WGS sequence"/>
</dbReference>
<dbReference type="SUPFAM" id="SSF48403">
    <property type="entry name" value="Ankyrin repeat"/>
    <property type="match status" value="1"/>
</dbReference>
<dbReference type="InterPro" id="IPR051165">
    <property type="entry name" value="Multifunctional_ANK_Repeat"/>
</dbReference>
<protein>
    <recommendedName>
        <fullName evidence="8">BZIP domain-containing protein</fullName>
    </recommendedName>
</protein>
<evidence type="ECO:0000256" key="1">
    <source>
        <dbReference type="ARBA" id="ARBA00022737"/>
    </source>
</evidence>
<name>A0A9P4N696_9PLEO</name>
<dbReference type="PANTHER" id="PTHR24123">
    <property type="entry name" value="ANKYRIN REPEAT-CONTAINING"/>
    <property type="match status" value="1"/>
</dbReference>
<dbReference type="OrthoDB" id="3945980at2759"/>
<feature type="repeat" description="ANK" evidence="3">
    <location>
        <begin position="186"/>
        <end position="212"/>
    </location>
</feature>
<sequence>MQYADLMRPDEDWRGLGDPSERRKIQNRIAQRAYRRNMRERANKIEELKEQLRTYEDLHLHIAQVEDSTSQQSSSPSILPPHKRGVGGWCPPQQATPPAAPNKTRYNVSFPNEPQFSCVQQQVCPLTSPDLSVTTYENFAFDMAESVNKSRQSTSLLHIAVAGNHIDTAKVLLQDERIMIDDKDSDGFTPLQRAVMNGRSEIVKLLLEHSADTGPVRGGNLPLGAVSGFGPNMSRS</sequence>
<dbReference type="PANTHER" id="PTHR24123:SF33">
    <property type="entry name" value="PROTEIN HOS4"/>
    <property type="match status" value="1"/>
</dbReference>
<evidence type="ECO:0000256" key="4">
    <source>
        <dbReference type="SAM" id="Coils"/>
    </source>
</evidence>
<dbReference type="AlphaFoldDB" id="A0A9P4N696"/>
<evidence type="ECO:0008006" key="8">
    <source>
        <dbReference type="Google" id="ProtNLM"/>
    </source>
</evidence>
<evidence type="ECO:0000313" key="6">
    <source>
        <dbReference type="EMBL" id="KAF2264419.1"/>
    </source>
</evidence>
<gene>
    <name evidence="6" type="ORF">CC78DRAFT_463721</name>
</gene>
<dbReference type="InterPro" id="IPR002110">
    <property type="entry name" value="Ankyrin_rpt"/>
</dbReference>
<accession>A0A9P4N696</accession>
<dbReference type="Pfam" id="PF12796">
    <property type="entry name" value="Ank_2"/>
    <property type="match status" value="1"/>
</dbReference>
<dbReference type="Gene3D" id="1.20.5.170">
    <property type="match status" value="1"/>
</dbReference>
<dbReference type="PROSITE" id="PS50088">
    <property type="entry name" value="ANK_REPEAT"/>
    <property type="match status" value="1"/>
</dbReference>
<evidence type="ECO:0000256" key="5">
    <source>
        <dbReference type="SAM" id="MobiDB-lite"/>
    </source>
</evidence>
<organism evidence="6 7">
    <name type="scientific">Lojkania enalia</name>
    <dbReference type="NCBI Taxonomy" id="147567"/>
    <lineage>
        <taxon>Eukaryota</taxon>
        <taxon>Fungi</taxon>
        <taxon>Dikarya</taxon>
        <taxon>Ascomycota</taxon>
        <taxon>Pezizomycotina</taxon>
        <taxon>Dothideomycetes</taxon>
        <taxon>Pleosporomycetidae</taxon>
        <taxon>Pleosporales</taxon>
        <taxon>Pleosporales incertae sedis</taxon>
        <taxon>Lojkania</taxon>
    </lineage>
</organism>
<reference evidence="7" key="1">
    <citation type="journal article" date="2020" name="Stud. Mycol.">
        <title>101 Dothideomycetes genomes: A test case for predicting lifestyles and emergence of pathogens.</title>
        <authorList>
            <person name="Haridas S."/>
            <person name="Albert R."/>
            <person name="Binder M."/>
            <person name="Bloem J."/>
            <person name="LaButti K."/>
            <person name="Salamov A."/>
            <person name="Andreopoulos B."/>
            <person name="Baker S."/>
            <person name="Barry K."/>
            <person name="Bills G."/>
            <person name="Bluhm B."/>
            <person name="Cannon C."/>
            <person name="Castanera R."/>
            <person name="Culley D."/>
            <person name="Daum C."/>
            <person name="Ezra D."/>
            <person name="Gonzalez J."/>
            <person name="Henrissat B."/>
            <person name="Kuo A."/>
            <person name="Liang C."/>
            <person name="Lipzen A."/>
            <person name="Lutzoni F."/>
            <person name="Magnuson J."/>
            <person name="Mondo S."/>
            <person name="Nolan M."/>
            <person name="Ohm R."/>
            <person name="Pangilinan J."/>
            <person name="Park H.-J."/>
            <person name="Ramirez L."/>
            <person name="Alfaro M."/>
            <person name="Sun H."/>
            <person name="Tritt A."/>
            <person name="Yoshinaga Y."/>
            <person name="Zwiers L.-H."/>
            <person name="Turgeon B."/>
            <person name="Goodwin S."/>
            <person name="Spatafora J."/>
            <person name="Crous P."/>
            <person name="Grigoriev I."/>
        </authorList>
    </citation>
    <scope>NUCLEOTIDE SEQUENCE [LARGE SCALE GENOMIC DNA]</scope>
    <source>
        <strain evidence="7">CBS 304.66</strain>
    </source>
</reference>
<dbReference type="Gene3D" id="1.25.40.20">
    <property type="entry name" value="Ankyrin repeat-containing domain"/>
    <property type="match status" value="1"/>
</dbReference>
<proteinExistence type="predicted"/>
<keyword evidence="4" id="KW-0175">Coiled coil</keyword>
<feature type="coiled-coil region" evidence="4">
    <location>
        <begin position="31"/>
        <end position="58"/>
    </location>
</feature>
<dbReference type="SUPFAM" id="SSF57959">
    <property type="entry name" value="Leucine zipper domain"/>
    <property type="match status" value="1"/>
</dbReference>